<organism evidence="1 2">
    <name type="scientific">Pseudoalteromonas fuliginea</name>
    <dbReference type="NCBI Taxonomy" id="1872678"/>
    <lineage>
        <taxon>Bacteria</taxon>
        <taxon>Pseudomonadati</taxon>
        <taxon>Pseudomonadota</taxon>
        <taxon>Gammaproteobacteria</taxon>
        <taxon>Alteromonadales</taxon>
        <taxon>Pseudoalteromonadaceae</taxon>
        <taxon>Pseudoalteromonas</taxon>
    </lineage>
</organism>
<sequence length="138" mass="15346">MSMSLFVVLALEIEPNTRELNQTANELGYLIEYSPNIELKKHSGFIPVTLDGQKAGVELYSYSTNELPEQFKTLLPNNYKQGVVYQFRFGGNPKESQVAFTSAIIINTKYNGVAIEDQSGALLSVEQLAEALPYFSAM</sequence>
<gene>
    <name evidence="1" type="ORF">DC53_15225</name>
</gene>
<dbReference type="EMBL" id="JJNZ01000056">
    <property type="protein sequence ID" value="KDC49741.1"/>
    <property type="molecule type" value="Genomic_DNA"/>
</dbReference>
<dbReference type="RefSeq" id="WP_033030974.1">
    <property type="nucleotide sequence ID" value="NZ_JJNZ01000056.1"/>
</dbReference>
<evidence type="ECO:0000313" key="1">
    <source>
        <dbReference type="EMBL" id="KDC49741.1"/>
    </source>
</evidence>
<proteinExistence type="predicted"/>
<accession>A0ABD3Y6P7</accession>
<dbReference type="Proteomes" id="UP000027154">
    <property type="component" value="Unassembled WGS sequence"/>
</dbReference>
<name>A0ABD3Y6P7_9GAMM</name>
<protein>
    <submittedName>
        <fullName evidence="1">Uncharacterized protein</fullName>
    </submittedName>
</protein>
<dbReference type="AlphaFoldDB" id="A0ABD3Y6P7"/>
<reference evidence="1 2" key="1">
    <citation type="submission" date="2014-04" db="EMBL/GenBank/DDBJ databases">
        <title>Pseudoalteromonas galatheae sp. nov., isolated from a deep-sea polychaete near Canal Concepcion, Chile.</title>
        <authorList>
            <person name="Machado H.R."/>
            <person name="Gram L."/>
            <person name="Vynne N.G."/>
        </authorList>
    </citation>
    <scope>NUCLEOTIDE SEQUENCE [LARGE SCALE GENOMIC DNA]</scope>
    <source>
        <strain evidence="1 2">KMM216</strain>
    </source>
</reference>
<comment type="caution">
    <text evidence="1">The sequence shown here is derived from an EMBL/GenBank/DDBJ whole genome shotgun (WGS) entry which is preliminary data.</text>
</comment>
<evidence type="ECO:0000313" key="2">
    <source>
        <dbReference type="Proteomes" id="UP000027154"/>
    </source>
</evidence>